<reference evidence="2 3" key="1">
    <citation type="submission" date="2017-08" db="EMBL/GenBank/DDBJ databases">
        <title>Infants hospitalized years apart are colonized by the same room-sourced microbial strains.</title>
        <authorList>
            <person name="Brooks B."/>
            <person name="Olm M.R."/>
            <person name="Firek B.A."/>
            <person name="Baker R."/>
            <person name="Thomas B.C."/>
            <person name="Morowitz M.J."/>
            <person name="Banfield J.F."/>
        </authorList>
    </citation>
    <scope>NUCLEOTIDE SEQUENCE [LARGE SCALE GENOMIC DNA]</scope>
    <source>
        <strain evidence="2">S2_005_002_R2_34</strain>
    </source>
</reference>
<dbReference type="InterPro" id="IPR036249">
    <property type="entry name" value="Thioredoxin-like_sf"/>
</dbReference>
<dbReference type="SUPFAM" id="SSF52833">
    <property type="entry name" value="Thioredoxin-like"/>
    <property type="match status" value="1"/>
</dbReference>
<dbReference type="PROSITE" id="PS51354">
    <property type="entry name" value="GLUTAREDOXIN_2"/>
    <property type="match status" value="1"/>
</dbReference>
<sequence length="105" mass="12644">MSDKWFVIYTRSEPYCGWCVKLKQLLSVYGYDYYERDISEDRFKAEFLKQGFNKVPQVFLVDDKQSILEAKHIGGYENTKDYLRRNFFTGHPNQDEIIKQLEELE</sequence>
<evidence type="ECO:0000259" key="1">
    <source>
        <dbReference type="Pfam" id="PF00462"/>
    </source>
</evidence>
<organism evidence="2 3">
    <name type="scientific">Rhodovulum sulfidophilum</name>
    <name type="common">Rhodobacter sulfidophilus</name>
    <dbReference type="NCBI Taxonomy" id="35806"/>
    <lineage>
        <taxon>Bacteria</taxon>
        <taxon>Pseudomonadati</taxon>
        <taxon>Pseudomonadota</taxon>
        <taxon>Alphaproteobacteria</taxon>
        <taxon>Rhodobacterales</taxon>
        <taxon>Paracoccaceae</taxon>
        <taxon>Rhodovulum</taxon>
    </lineage>
</organism>
<dbReference type="EMBL" id="QFPW01000021">
    <property type="protein sequence ID" value="PZQ46765.1"/>
    <property type="molecule type" value="Genomic_DNA"/>
</dbReference>
<evidence type="ECO:0000313" key="2">
    <source>
        <dbReference type="EMBL" id="PZQ46765.1"/>
    </source>
</evidence>
<evidence type="ECO:0000313" key="3">
    <source>
        <dbReference type="Proteomes" id="UP000249185"/>
    </source>
</evidence>
<dbReference type="Proteomes" id="UP000249185">
    <property type="component" value="Unassembled WGS sequence"/>
</dbReference>
<gene>
    <name evidence="2" type="ORF">DI556_19280</name>
</gene>
<dbReference type="Pfam" id="PF00462">
    <property type="entry name" value="Glutaredoxin"/>
    <property type="match status" value="1"/>
</dbReference>
<dbReference type="InterPro" id="IPR002109">
    <property type="entry name" value="Glutaredoxin"/>
</dbReference>
<comment type="caution">
    <text evidence="2">The sequence shown here is derived from an EMBL/GenBank/DDBJ whole genome shotgun (WGS) entry which is preliminary data.</text>
</comment>
<protein>
    <recommendedName>
        <fullName evidence="1">Glutaredoxin domain-containing protein</fullName>
    </recommendedName>
</protein>
<dbReference type="Gene3D" id="3.40.30.10">
    <property type="entry name" value="Glutaredoxin"/>
    <property type="match status" value="1"/>
</dbReference>
<accession>A0A2W5N7P8</accession>
<name>A0A2W5N7P8_RHOSU</name>
<dbReference type="CDD" id="cd02066">
    <property type="entry name" value="GRX_family"/>
    <property type="match status" value="1"/>
</dbReference>
<feature type="domain" description="Glutaredoxin" evidence="1">
    <location>
        <begin position="7"/>
        <end position="60"/>
    </location>
</feature>
<proteinExistence type="predicted"/>
<dbReference type="AlphaFoldDB" id="A0A2W5N7P8"/>